<gene>
    <name evidence="9" type="ORF">C7M84_018953</name>
</gene>
<comment type="subcellular location">
    <subcellularLocation>
        <location evidence="1">Membrane</location>
        <topology evidence="1">Multi-pass membrane protein</topology>
    </subcellularLocation>
</comment>
<evidence type="ECO:0000259" key="7">
    <source>
        <dbReference type="PROSITE" id="PS50041"/>
    </source>
</evidence>
<evidence type="ECO:0000256" key="4">
    <source>
        <dbReference type="PROSITE-ProRule" id="PRU00124"/>
    </source>
</evidence>
<dbReference type="PRINTS" id="PR00895">
    <property type="entry name" value="PENTAXIN"/>
</dbReference>
<keyword evidence="10" id="KW-1185">Reference proteome</keyword>
<dbReference type="SUPFAM" id="SSF56436">
    <property type="entry name" value="C-type lectin-like"/>
    <property type="match status" value="1"/>
</dbReference>
<dbReference type="InterPro" id="IPR006201">
    <property type="entry name" value="Neur_channel"/>
</dbReference>
<dbReference type="SUPFAM" id="SSF49899">
    <property type="entry name" value="Concanavalin A-like lectins/glucanases"/>
    <property type="match status" value="1"/>
</dbReference>
<dbReference type="Pfam" id="PF00057">
    <property type="entry name" value="Ldl_recept_a"/>
    <property type="match status" value="1"/>
</dbReference>
<evidence type="ECO:0000313" key="9">
    <source>
        <dbReference type="EMBL" id="ROT63199.1"/>
    </source>
</evidence>
<dbReference type="GO" id="GO:0016020">
    <property type="term" value="C:membrane"/>
    <property type="evidence" value="ECO:0007669"/>
    <property type="project" value="UniProtKB-SubCell"/>
</dbReference>
<evidence type="ECO:0000313" key="10">
    <source>
        <dbReference type="Proteomes" id="UP000283509"/>
    </source>
</evidence>
<dbReference type="SMART" id="SM00192">
    <property type="entry name" value="LDLa"/>
    <property type="match status" value="1"/>
</dbReference>
<dbReference type="InterPro" id="IPR016187">
    <property type="entry name" value="CTDL_fold"/>
</dbReference>
<name>A0A3R7NPD2_PENVA</name>
<feature type="transmembrane region" description="Helical" evidence="6">
    <location>
        <begin position="809"/>
        <end position="830"/>
    </location>
</feature>
<dbReference type="PROSITE" id="PS00236">
    <property type="entry name" value="NEUROTR_ION_CHANNEL"/>
    <property type="match status" value="1"/>
</dbReference>
<evidence type="ECO:0000256" key="1">
    <source>
        <dbReference type="ARBA" id="ARBA00004141"/>
    </source>
</evidence>
<dbReference type="CDD" id="cd00037">
    <property type="entry name" value="CLECT"/>
    <property type="match status" value="1"/>
</dbReference>
<dbReference type="Pfam" id="PF00059">
    <property type="entry name" value="Lectin_C"/>
    <property type="match status" value="1"/>
</dbReference>
<feature type="disulfide bond" evidence="4">
    <location>
        <begin position="449"/>
        <end position="467"/>
    </location>
</feature>
<dbReference type="EMBL" id="QCYY01003476">
    <property type="protein sequence ID" value="ROT63199.1"/>
    <property type="molecule type" value="Genomic_DNA"/>
</dbReference>
<dbReference type="PROSITE" id="PS01209">
    <property type="entry name" value="LDLRA_1"/>
    <property type="match status" value="1"/>
</dbReference>
<feature type="domain" description="Pentraxin (PTX)" evidence="8">
    <location>
        <begin position="1"/>
        <end position="212"/>
    </location>
</feature>
<keyword evidence="9" id="KW-0675">Receptor</keyword>
<dbReference type="InterPro" id="IPR036734">
    <property type="entry name" value="Neur_chan_lig-bd_sf"/>
</dbReference>
<dbReference type="InterPro" id="IPR001759">
    <property type="entry name" value="PTX_dom"/>
</dbReference>
<dbReference type="InterPro" id="IPR036719">
    <property type="entry name" value="Neuro-gated_channel_TM_sf"/>
</dbReference>
<feature type="disulfide bond" evidence="4">
    <location>
        <begin position="442"/>
        <end position="454"/>
    </location>
</feature>
<keyword evidence="3 4" id="KW-1015">Disulfide bond</keyword>
<sequence>MATFQRSGAASKDTYLKYLGEIPDLIQITFCFRLYLSQARDEIMVLSYAHPENDNELYFGFHYKNSELMMTCCDPKWARDVKLKVELRVWTSICVSLDLANGKNVVVQDGRVMPDIIDESLGTLHIRGGGLLYIGQEQDRPGEGFDKTQSLAGSLVDYRLYENIFSTSVLKKYSNCEPMQVSAAPFLDFSNITSDFEVGDVEIETVNGSRFCSERKPYDILFPEVRTFDEASHHCHILAADVKAPKNTDDNTALNNLSLMHVDTCGSVWLGIQRNMTGRYWYDTATQKRINYVNFGYKAAFDDSEACASFKRSQDTVSSGEWAARDCEMKFCPVCRFERMSFLKLRGLCERSLFDREYFLPSAQDSPRFSGAYYSVVTKHTPPENASASDFGFWQLSRLDAPSVRATLALSFPTHYPVGLNNWTVSNDVCGDREVPLRMTSCKERQFSCDDGTCIPIHQRCNKEINCLDESDEVSCNFLVFPSRYDDKSPPPRLRPSSPVNVSVYVLMLSMRAFDLTGFNFVCEIEVRFSWKDSRLTLLHLKEDSFLNIIHLTERMPWKPDVEFFGDALTTSDVNERYSFLMGQRKKEPLPDNSAKLWEGTVKRPTAIGLNETFEGRDNPLVMVQKLTVTTSCQFDLITFPFDTQTCKLDSLILNFLSSPNVRSSQLTQEFLAVSSTPLDIIPGLVLRGLTKDYIALVPEGPGVKYIGKRKLLEYYLKEEFMAPEDVGNYSGQVIAMKFRNLSTFYVTSTYIPTFIIVVIGYIVFFFPVEDFNERIMVALTALLVEAAFFTQMSASIPQTAYLKLVDIWFVYCITSLFLVVVTVAFINWCKKCAPSFLLWLRKHEVKSQGRLASRRAALASRLNILCRIVCPILTALFFIFYLTMAALIEIPELPIEIPSYQSFFSK</sequence>
<dbReference type="InterPro" id="IPR036055">
    <property type="entry name" value="LDL_receptor-like_sf"/>
</dbReference>
<evidence type="ECO:0000256" key="3">
    <source>
        <dbReference type="ARBA" id="ARBA00023157"/>
    </source>
</evidence>
<proteinExistence type="predicted"/>
<accession>A0A3R7NPD2</accession>
<evidence type="ECO:0000256" key="2">
    <source>
        <dbReference type="ARBA" id="ARBA00023136"/>
    </source>
</evidence>
<feature type="transmembrane region" description="Helical" evidence="6">
    <location>
        <begin position="776"/>
        <end position="797"/>
    </location>
</feature>
<reference evidence="9 10" key="2">
    <citation type="submission" date="2019-01" db="EMBL/GenBank/DDBJ databases">
        <title>The decoding of complex shrimp genome reveals the adaptation for benthos swimmer, frequently molting mechanism and breeding impact on genome.</title>
        <authorList>
            <person name="Sun Y."/>
            <person name="Gao Y."/>
            <person name="Yu Y."/>
        </authorList>
    </citation>
    <scope>NUCLEOTIDE SEQUENCE [LARGE SCALE GENOMIC DNA]</scope>
    <source>
        <tissue evidence="9">Muscle</tissue>
    </source>
</reference>
<dbReference type="SUPFAM" id="SSF57424">
    <property type="entry name" value="LDL receptor-like module"/>
    <property type="match status" value="1"/>
</dbReference>
<dbReference type="InterPro" id="IPR016186">
    <property type="entry name" value="C-type_lectin-like/link_sf"/>
</dbReference>
<evidence type="ECO:0000256" key="5">
    <source>
        <dbReference type="PROSITE-ProRule" id="PRU01172"/>
    </source>
</evidence>
<dbReference type="GO" id="GO:0004888">
    <property type="term" value="F:transmembrane signaling receptor activity"/>
    <property type="evidence" value="ECO:0007669"/>
    <property type="project" value="InterPro"/>
</dbReference>
<comment type="caution">
    <text evidence="5">Lacks conserved residue(s) required for the propagation of feature annotation.</text>
</comment>
<dbReference type="InterPro" id="IPR006029">
    <property type="entry name" value="Neurotrans-gated_channel_TM"/>
</dbReference>
<feature type="disulfide bond" evidence="4">
    <location>
        <begin position="461"/>
        <end position="476"/>
    </location>
</feature>
<dbReference type="SUPFAM" id="SSF63712">
    <property type="entry name" value="Nicotinic receptor ligand binding domain-like"/>
    <property type="match status" value="2"/>
</dbReference>
<keyword evidence="2 6" id="KW-0472">Membrane</keyword>
<dbReference type="Gene3D" id="2.70.170.10">
    <property type="entry name" value="Neurotransmitter-gated ion-channel ligand-binding domain"/>
    <property type="match status" value="1"/>
</dbReference>
<dbReference type="Gene3D" id="3.10.100.10">
    <property type="entry name" value="Mannose-Binding Protein A, subunit A"/>
    <property type="match status" value="1"/>
</dbReference>
<dbReference type="Proteomes" id="UP000283509">
    <property type="component" value="Unassembled WGS sequence"/>
</dbReference>
<reference evidence="9 10" key="1">
    <citation type="submission" date="2018-04" db="EMBL/GenBank/DDBJ databases">
        <authorList>
            <person name="Zhang X."/>
            <person name="Yuan J."/>
            <person name="Li F."/>
            <person name="Xiang J."/>
        </authorList>
    </citation>
    <scope>NUCLEOTIDE SEQUENCE [LARGE SCALE GENOMIC DNA]</scope>
    <source>
        <tissue evidence="9">Muscle</tissue>
    </source>
</reference>
<dbReference type="InterPro" id="IPR018000">
    <property type="entry name" value="Neurotransmitter_ion_chnl_CS"/>
</dbReference>
<dbReference type="Gene3D" id="4.10.400.10">
    <property type="entry name" value="Low-density Lipoprotein Receptor"/>
    <property type="match status" value="1"/>
</dbReference>
<dbReference type="CDD" id="cd00112">
    <property type="entry name" value="LDLa"/>
    <property type="match status" value="1"/>
</dbReference>
<feature type="domain" description="C-type lectin" evidence="7">
    <location>
        <begin position="226"/>
        <end position="336"/>
    </location>
</feature>
<dbReference type="InterPro" id="IPR038050">
    <property type="entry name" value="Neuro_actylchol_rec"/>
</dbReference>
<dbReference type="Pfam" id="PF02932">
    <property type="entry name" value="Neur_chan_memb"/>
    <property type="match status" value="1"/>
</dbReference>
<dbReference type="PROSITE" id="PS51828">
    <property type="entry name" value="PTX_2"/>
    <property type="match status" value="1"/>
</dbReference>
<dbReference type="Gene3D" id="1.20.58.390">
    <property type="entry name" value="Neurotransmitter-gated ion-channel transmembrane domain"/>
    <property type="match status" value="1"/>
</dbReference>
<dbReference type="Pfam" id="PF00354">
    <property type="entry name" value="Pentaxin"/>
    <property type="match status" value="1"/>
</dbReference>
<dbReference type="PANTHER" id="PTHR18945">
    <property type="entry name" value="NEUROTRANSMITTER GATED ION CHANNEL"/>
    <property type="match status" value="1"/>
</dbReference>
<dbReference type="Gene3D" id="2.60.120.200">
    <property type="match status" value="1"/>
</dbReference>
<evidence type="ECO:0000259" key="8">
    <source>
        <dbReference type="PROSITE" id="PS51828"/>
    </source>
</evidence>
<dbReference type="OrthoDB" id="19606at2759"/>
<dbReference type="InterPro" id="IPR002172">
    <property type="entry name" value="LDrepeatLR_classA_rpt"/>
</dbReference>
<keyword evidence="6" id="KW-0812">Transmembrane</keyword>
<keyword evidence="6" id="KW-1133">Transmembrane helix</keyword>
<feature type="transmembrane region" description="Helical" evidence="6">
    <location>
        <begin position="865"/>
        <end position="889"/>
    </location>
</feature>
<dbReference type="InterPro" id="IPR013320">
    <property type="entry name" value="ConA-like_dom_sf"/>
</dbReference>
<dbReference type="SMART" id="SM00159">
    <property type="entry name" value="PTX"/>
    <property type="match status" value="1"/>
</dbReference>
<comment type="caution">
    <text evidence="9">The sequence shown here is derived from an EMBL/GenBank/DDBJ whole genome shotgun (WGS) entry which is preliminary data.</text>
</comment>
<evidence type="ECO:0000256" key="6">
    <source>
        <dbReference type="SAM" id="Phobius"/>
    </source>
</evidence>
<dbReference type="PROSITE" id="PS50068">
    <property type="entry name" value="LDLRA_2"/>
    <property type="match status" value="1"/>
</dbReference>
<dbReference type="InterPro" id="IPR001304">
    <property type="entry name" value="C-type_lectin-like"/>
</dbReference>
<protein>
    <submittedName>
        <fullName evidence="9">Glycine receptor subunit beta-type 4</fullName>
    </submittedName>
</protein>
<dbReference type="SUPFAM" id="SSF90112">
    <property type="entry name" value="Neurotransmitter-gated ion-channel transmembrane pore"/>
    <property type="match status" value="1"/>
</dbReference>
<organism evidence="9 10">
    <name type="scientific">Penaeus vannamei</name>
    <name type="common">Whiteleg shrimp</name>
    <name type="synonym">Litopenaeus vannamei</name>
    <dbReference type="NCBI Taxonomy" id="6689"/>
    <lineage>
        <taxon>Eukaryota</taxon>
        <taxon>Metazoa</taxon>
        <taxon>Ecdysozoa</taxon>
        <taxon>Arthropoda</taxon>
        <taxon>Crustacea</taxon>
        <taxon>Multicrustacea</taxon>
        <taxon>Malacostraca</taxon>
        <taxon>Eumalacostraca</taxon>
        <taxon>Eucarida</taxon>
        <taxon>Decapoda</taxon>
        <taxon>Dendrobranchiata</taxon>
        <taxon>Penaeoidea</taxon>
        <taxon>Penaeidae</taxon>
        <taxon>Penaeus</taxon>
    </lineage>
</organism>
<dbReference type="AlphaFoldDB" id="A0A3R7NPD2"/>
<dbReference type="GO" id="GO:0005230">
    <property type="term" value="F:extracellular ligand-gated monoatomic ion channel activity"/>
    <property type="evidence" value="ECO:0007669"/>
    <property type="project" value="InterPro"/>
</dbReference>
<dbReference type="PROSITE" id="PS50041">
    <property type="entry name" value="C_TYPE_LECTIN_2"/>
    <property type="match status" value="1"/>
</dbReference>
<feature type="transmembrane region" description="Helical" evidence="6">
    <location>
        <begin position="750"/>
        <end position="769"/>
    </location>
</feature>
<dbReference type="InterPro" id="IPR023415">
    <property type="entry name" value="LDLR_class-A_CS"/>
</dbReference>